<dbReference type="SUPFAM" id="SSF160240">
    <property type="entry name" value="Cation efflux protein cytoplasmic domain-like"/>
    <property type="match status" value="1"/>
</dbReference>
<evidence type="ECO:0000259" key="8">
    <source>
        <dbReference type="Pfam" id="PF01545"/>
    </source>
</evidence>
<keyword evidence="5 7" id="KW-0472">Membrane</keyword>
<dbReference type="GO" id="GO:0016020">
    <property type="term" value="C:membrane"/>
    <property type="evidence" value="ECO:0007669"/>
    <property type="project" value="UniProtKB-SubCell"/>
</dbReference>
<evidence type="ECO:0000313" key="10">
    <source>
        <dbReference type="Proteomes" id="UP000242525"/>
    </source>
</evidence>
<protein>
    <recommendedName>
        <fullName evidence="8">Cation efflux protein transmembrane domain-containing protein</fullName>
    </recommendedName>
</protein>
<dbReference type="Gene3D" id="1.20.1510.10">
    <property type="entry name" value="Cation efflux protein transmembrane domain"/>
    <property type="match status" value="1"/>
</dbReference>
<evidence type="ECO:0000256" key="7">
    <source>
        <dbReference type="SAM" id="Phobius"/>
    </source>
</evidence>
<evidence type="ECO:0000256" key="1">
    <source>
        <dbReference type="ARBA" id="ARBA00004141"/>
    </source>
</evidence>
<feature type="compositionally biased region" description="Low complexity" evidence="6">
    <location>
        <begin position="1"/>
        <end position="14"/>
    </location>
</feature>
<dbReference type="EMBL" id="CCBN010000016">
    <property type="protein sequence ID" value="CDO56690.1"/>
    <property type="molecule type" value="Genomic_DNA"/>
</dbReference>
<sequence length="507" mass="56723">MADSSFSDHGSASSPVNTHIKRANTAISPLQSPEGSPKVYYGSLPSTSTPRSRRHSYSIFNPEGATPHHNGSASSGHLYQRLQHSSRMSIAPSPEETMSRVENLQEMRPFRLIGVSQPPCDWSKVRRSEEWVNSIRNSDKRQYYQNQQDLIDRYEEIDRMLDSGFQFSMLREYGNDIDEENPSAKSIKRQGAPANIDGDIPLIAGAVSKEEHSAIVMFAIYVNMAINVLLLVAKIVVTLLTNSLSVLASLIDSILDFMSTAIIWVSTRLVSIKDWRTKHLYPVGRSRLEPIGVLVFSVLIVVTFLQVGNEALKRLIWGEHTAVVIGLASTAIMMFTVIIKVFCYLWCKNIQSSAVQALAQDAMTDVVFNTFSILIPLVGHHFNIWWFDPAGALLLSFYIIYSWGETALEHIEHLTGATASTEDRQVLLYLCSRFAESILQITALNAYHTGDRLTVEVDIVLDAKSSLRDSHDIGEALQYALETLPFVERAFVHLDYRTGNFAGHLNN</sequence>
<dbReference type="Proteomes" id="UP000242525">
    <property type="component" value="Unassembled WGS sequence"/>
</dbReference>
<keyword evidence="3 7" id="KW-0812">Transmembrane</keyword>
<dbReference type="NCBIfam" id="TIGR01297">
    <property type="entry name" value="CDF"/>
    <property type="match status" value="1"/>
</dbReference>
<feature type="transmembrane region" description="Helical" evidence="7">
    <location>
        <begin position="288"/>
        <end position="308"/>
    </location>
</feature>
<dbReference type="AlphaFoldDB" id="A0A0J9XGZ5"/>
<dbReference type="InterPro" id="IPR027469">
    <property type="entry name" value="Cation_efflux_TMD_sf"/>
</dbReference>
<dbReference type="FunFam" id="1.20.1510.10:FF:000005">
    <property type="entry name" value="Putative Cation diffusion facilitator 1"/>
    <property type="match status" value="1"/>
</dbReference>
<dbReference type="STRING" id="1173061.A0A0J9XGZ5"/>
<keyword evidence="4 7" id="KW-1133">Transmembrane helix</keyword>
<dbReference type="Pfam" id="PF01545">
    <property type="entry name" value="Cation_efflux"/>
    <property type="match status" value="1"/>
</dbReference>
<feature type="domain" description="Cation efflux protein transmembrane" evidence="8">
    <location>
        <begin position="221"/>
        <end position="414"/>
    </location>
</feature>
<dbReference type="GO" id="GO:0098771">
    <property type="term" value="P:inorganic ion homeostasis"/>
    <property type="evidence" value="ECO:0007669"/>
    <property type="project" value="UniProtKB-ARBA"/>
</dbReference>
<comment type="caution">
    <text evidence="9">The sequence shown here is derived from an EMBL/GenBank/DDBJ whole genome shotgun (WGS) entry which is preliminary data.</text>
</comment>
<feature type="transmembrane region" description="Helical" evidence="7">
    <location>
        <begin position="218"/>
        <end position="240"/>
    </location>
</feature>
<dbReference type="PANTHER" id="PTHR43840">
    <property type="entry name" value="MITOCHONDRIAL METAL TRANSPORTER 1-RELATED"/>
    <property type="match status" value="1"/>
</dbReference>
<feature type="transmembrane region" description="Helical" evidence="7">
    <location>
        <begin position="358"/>
        <end position="378"/>
    </location>
</feature>
<feature type="compositionally biased region" description="Polar residues" evidence="6">
    <location>
        <begin position="25"/>
        <end position="34"/>
    </location>
</feature>
<dbReference type="InterPro" id="IPR050291">
    <property type="entry name" value="CDF_Transporter"/>
</dbReference>
<feature type="transmembrane region" description="Helical" evidence="7">
    <location>
        <begin position="246"/>
        <end position="267"/>
    </location>
</feature>
<dbReference type="GO" id="GO:0008324">
    <property type="term" value="F:monoatomic cation transmembrane transporter activity"/>
    <property type="evidence" value="ECO:0007669"/>
    <property type="project" value="InterPro"/>
</dbReference>
<evidence type="ECO:0000256" key="2">
    <source>
        <dbReference type="ARBA" id="ARBA00022448"/>
    </source>
</evidence>
<evidence type="ECO:0000256" key="3">
    <source>
        <dbReference type="ARBA" id="ARBA00022692"/>
    </source>
</evidence>
<dbReference type="GO" id="GO:0030003">
    <property type="term" value="P:intracellular monoatomic cation homeostasis"/>
    <property type="evidence" value="ECO:0007669"/>
    <property type="project" value="UniProtKB-ARBA"/>
</dbReference>
<evidence type="ECO:0000256" key="6">
    <source>
        <dbReference type="SAM" id="MobiDB-lite"/>
    </source>
</evidence>
<evidence type="ECO:0000256" key="5">
    <source>
        <dbReference type="ARBA" id="ARBA00023136"/>
    </source>
</evidence>
<proteinExistence type="predicted"/>
<accession>A0A0J9XGZ5</accession>
<dbReference type="InterPro" id="IPR058533">
    <property type="entry name" value="Cation_efflux_TM"/>
</dbReference>
<organism evidence="9 10">
    <name type="scientific">Geotrichum candidum</name>
    <name type="common">Oospora lactis</name>
    <name type="synonym">Dipodascus geotrichum</name>
    <dbReference type="NCBI Taxonomy" id="1173061"/>
    <lineage>
        <taxon>Eukaryota</taxon>
        <taxon>Fungi</taxon>
        <taxon>Dikarya</taxon>
        <taxon>Ascomycota</taxon>
        <taxon>Saccharomycotina</taxon>
        <taxon>Dipodascomycetes</taxon>
        <taxon>Dipodascales</taxon>
        <taxon>Dipodascaceae</taxon>
        <taxon>Geotrichum</taxon>
    </lineage>
</organism>
<feature type="transmembrane region" description="Helical" evidence="7">
    <location>
        <begin position="320"/>
        <end position="346"/>
    </location>
</feature>
<name>A0A0J9XGZ5_GEOCN</name>
<dbReference type="InterPro" id="IPR036837">
    <property type="entry name" value="Cation_efflux_CTD_sf"/>
</dbReference>
<dbReference type="PANTHER" id="PTHR43840:SF4">
    <property type="entry name" value="CDF DIVALENT METAL CATION TRANSPORTER (EUROFUNG)"/>
    <property type="match status" value="1"/>
</dbReference>
<gene>
    <name evidence="9" type="ORF">BN980_GECA16s01418g</name>
</gene>
<reference evidence="9" key="1">
    <citation type="submission" date="2014-03" db="EMBL/GenBank/DDBJ databases">
        <authorList>
            <person name="Casaregola S."/>
        </authorList>
    </citation>
    <scope>NUCLEOTIDE SEQUENCE [LARGE SCALE GENOMIC DNA]</scope>
    <source>
        <strain evidence="9">CLIB 918</strain>
    </source>
</reference>
<dbReference type="InterPro" id="IPR002524">
    <property type="entry name" value="Cation_efflux"/>
</dbReference>
<dbReference type="Gene3D" id="3.30.70.1350">
    <property type="entry name" value="Cation efflux protein, cytoplasmic domain"/>
    <property type="match status" value="1"/>
</dbReference>
<feature type="region of interest" description="Disordered" evidence="6">
    <location>
        <begin position="1"/>
        <end position="76"/>
    </location>
</feature>
<evidence type="ECO:0000313" key="9">
    <source>
        <dbReference type="EMBL" id="CDO56690.1"/>
    </source>
</evidence>
<comment type="subcellular location">
    <subcellularLocation>
        <location evidence="1">Membrane</location>
        <topology evidence="1">Multi-pass membrane protein</topology>
    </subcellularLocation>
</comment>
<dbReference type="OrthoDB" id="78296at2759"/>
<evidence type="ECO:0000256" key="4">
    <source>
        <dbReference type="ARBA" id="ARBA00022989"/>
    </source>
</evidence>
<dbReference type="SUPFAM" id="SSF161111">
    <property type="entry name" value="Cation efflux protein transmembrane domain-like"/>
    <property type="match status" value="1"/>
</dbReference>
<keyword evidence="10" id="KW-1185">Reference proteome</keyword>
<keyword evidence="2" id="KW-0813">Transport</keyword>